<feature type="compositionally biased region" description="Low complexity" evidence="1">
    <location>
        <begin position="332"/>
        <end position="370"/>
    </location>
</feature>
<proteinExistence type="predicted"/>
<dbReference type="Proteomes" id="UP000016922">
    <property type="component" value="Unassembled WGS sequence"/>
</dbReference>
<name>S3CKH5_GLAL2</name>
<dbReference type="OrthoDB" id="3241054at2759"/>
<evidence type="ECO:0008006" key="5">
    <source>
        <dbReference type="Google" id="ProtNLM"/>
    </source>
</evidence>
<dbReference type="eggNOG" id="ENOG502SJ8E">
    <property type="taxonomic scope" value="Eukaryota"/>
</dbReference>
<dbReference type="InterPro" id="IPR021476">
    <property type="entry name" value="Egh16-like"/>
</dbReference>
<dbReference type="Pfam" id="PF11327">
    <property type="entry name" value="Egh16-like"/>
    <property type="match status" value="1"/>
</dbReference>
<gene>
    <name evidence="3" type="ORF">GLAREA_02946</name>
</gene>
<evidence type="ECO:0000313" key="3">
    <source>
        <dbReference type="EMBL" id="EPE27032.1"/>
    </source>
</evidence>
<dbReference type="AlphaFoldDB" id="S3CKH5"/>
<keyword evidence="4" id="KW-1185">Reference proteome</keyword>
<evidence type="ECO:0000256" key="2">
    <source>
        <dbReference type="SAM" id="SignalP"/>
    </source>
</evidence>
<dbReference type="EMBL" id="KE145370">
    <property type="protein sequence ID" value="EPE27032.1"/>
    <property type="molecule type" value="Genomic_DNA"/>
</dbReference>
<organism evidence="3 4">
    <name type="scientific">Glarea lozoyensis (strain ATCC 20868 / MF5171)</name>
    <dbReference type="NCBI Taxonomy" id="1116229"/>
    <lineage>
        <taxon>Eukaryota</taxon>
        <taxon>Fungi</taxon>
        <taxon>Dikarya</taxon>
        <taxon>Ascomycota</taxon>
        <taxon>Pezizomycotina</taxon>
        <taxon>Leotiomycetes</taxon>
        <taxon>Helotiales</taxon>
        <taxon>Helotiaceae</taxon>
        <taxon>Glarea</taxon>
    </lineage>
</organism>
<feature type="chain" id="PRO_5004518686" description="Gas1-like protein" evidence="2">
    <location>
        <begin position="21"/>
        <end position="384"/>
    </location>
</feature>
<sequence>MHSSSIYSAAALFFASVVSCHGVILGAVGEEGSPTSVGFQVDPAIARNCTGISPCQQDTTIIRDAEINANIVNECGRTELTGNIDVGENTENAIAAGAITQVKAGTIMSVTIHQVNADGAGPYVCDLDQTSNAGIISQNLTVTNNIPGVNGFSQAKTEDFTINVEMPANLNCVGASTGNVCTVRCRNNAVAGPFGGCFAVQQIDNTPTVNSAEQIPTAQTFDGINKQISQNNVDLAAAVDGNQKAGTAENVAAKAVADDLAGLAVTSVAAPVQTPDRENIGTNKDTAVATNTGTARVGGAATATSAANAAATTAANGAATNNGNKNGGGNRNGNANAATGNGNANAATGNGNAAAGNGRGNRNNNNKRSGLSLKWAKRALSGSA</sequence>
<dbReference type="GeneID" id="19462002"/>
<dbReference type="PANTHER" id="PTHR34618:SF3">
    <property type="entry name" value="GEGH 16 PROTEIN"/>
    <property type="match status" value="1"/>
</dbReference>
<protein>
    <recommendedName>
        <fullName evidence="5">Gas1-like protein</fullName>
    </recommendedName>
</protein>
<dbReference type="KEGG" id="glz:GLAREA_02946"/>
<keyword evidence="2" id="KW-0732">Signal</keyword>
<feature type="signal peptide" evidence="2">
    <location>
        <begin position="1"/>
        <end position="20"/>
    </location>
</feature>
<dbReference type="RefSeq" id="XP_008086222.1">
    <property type="nucleotide sequence ID" value="XM_008088031.1"/>
</dbReference>
<accession>S3CKH5</accession>
<feature type="region of interest" description="Disordered" evidence="1">
    <location>
        <begin position="317"/>
        <end position="370"/>
    </location>
</feature>
<dbReference type="PANTHER" id="PTHR34618">
    <property type="entry name" value="SURFACE PROTEIN MAS1, PUTATIVE-RELATED"/>
    <property type="match status" value="1"/>
</dbReference>
<dbReference type="HOGENOM" id="CLU_047729_1_1_1"/>
<evidence type="ECO:0000313" key="4">
    <source>
        <dbReference type="Proteomes" id="UP000016922"/>
    </source>
</evidence>
<reference evidence="3 4" key="1">
    <citation type="journal article" date="2013" name="BMC Genomics">
        <title>Genomics-driven discovery of the pneumocandin biosynthetic gene cluster in the fungus Glarea lozoyensis.</title>
        <authorList>
            <person name="Chen L."/>
            <person name="Yue Q."/>
            <person name="Zhang X."/>
            <person name="Xiang M."/>
            <person name="Wang C."/>
            <person name="Li S."/>
            <person name="Che Y."/>
            <person name="Ortiz-Lopez F.J."/>
            <person name="Bills G.F."/>
            <person name="Liu X."/>
            <person name="An Z."/>
        </authorList>
    </citation>
    <scope>NUCLEOTIDE SEQUENCE [LARGE SCALE GENOMIC DNA]</scope>
    <source>
        <strain evidence="4">ATCC 20868 / MF5171</strain>
    </source>
</reference>
<dbReference type="STRING" id="1116229.S3CKH5"/>
<dbReference type="OMA" id="ANIVNQC"/>
<evidence type="ECO:0000256" key="1">
    <source>
        <dbReference type="SAM" id="MobiDB-lite"/>
    </source>
</evidence>